<dbReference type="Proteomes" id="UP000054549">
    <property type="component" value="Unassembled WGS sequence"/>
</dbReference>
<keyword evidence="1" id="KW-0175">Coiled coil</keyword>
<feature type="compositionally biased region" description="Acidic residues" evidence="2">
    <location>
        <begin position="318"/>
        <end position="327"/>
    </location>
</feature>
<accession>A0A0C2RXZ7</accession>
<evidence type="ECO:0000313" key="4">
    <source>
        <dbReference type="Proteomes" id="UP000054549"/>
    </source>
</evidence>
<evidence type="ECO:0000256" key="1">
    <source>
        <dbReference type="SAM" id="Coils"/>
    </source>
</evidence>
<name>A0A0C2RXZ7_AMAMK</name>
<evidence type="ECO:0000313" key="3">
    <source>
        <dbReference type="EMBL" id="KIL55195.1"/>
    </source>
</evidence>
<proteinExistence type="predicted"/>
<evidence type="ECO:0000256" key="2">
    <source>
        <dbReference type="SAM" id="MobiDB-lite"/>
    </source>
</evidence>
<sequence length="483" mass="53875">MSYMPSNQNHAFTSMQMPIGGAHQQISGYSFPVGQQLVGQPMIESNMFQNEDFNRALGLASGEMLSKARNSAYINLLLEVMELKNKVLSLEVELRDAKLAHQSTNQTKLPLTMPENFIHSTSPLVDSSRLILLRAQIFERVLPDAMKNKQIPCLKQEDYPLVKYWSEETFREWYETNGGGPTPTGELSKKLYFLEDGSGQLLAKKHVDHVCRRTKGIFDTIRSELKELLGDTWTHADYEFQKLLYAQLCHEFPEFVYCDDNWKIRSYLSHWQLDKTQAQLHIPVSTIAATTAITSVLTVSTSSQPPSAATIGNMASSLDDDLDNNSDSDERMAIVTNEENLSRQAKEAPSLTTTTTPTLLETPPDNTSAEDAESVTVTQATANANNHSVTVDIANNCPSTSGTIQTSEAQAATVPQPAKQKKVTLRVTNSSTPMNLAKKEWIAQGKPLNEFPAFWTGLDDAGKKAWTQKSKDMKKRKVFIQFD</sequence>
<reference evidence="3 4" key="1">
    <citation type="submission" date="2014-04" db="EMBL/GenBank/DDBJ databases">
        <title>Evolutionary Origins and Diversification of the Mycorrhizal Mutualists.</title>
        <authorList>
            <consortium name="DOE Joint Genome Institute"/>
            <consortium name="Mycorrhizal Genomics Consortium"/>
            <person name="Kohler A."/>
            <person name="Kuo A."/>
            <person name="Nagy L.G."/>
            <person name="Floudas D."/>
            <person name="Copeland A."/>
            <person name="Barry K.W."/>
            <person name="Cichocki N."/>
            <person name="Veneault-Fourrey C."/>
            <person name="LaButti K."/>
            <person name="Lindquist E.A."/>
            <person name="Lipzen A."/>
            <person name="Lundell T."/>
            <person name="Morin E."/>
            <person name="Murat C."/>
            <person name="Riley R."/>
            <person name="Ohm R."/>
            <person name="Sun H."/>
            <person name="Tunlid A."/>
            <person name="Henrissat B."/>
            <person name="Grigoriev I.V."/>
            <person name="Hibbett D.S."/>
            <person name="Martin F."/>
        </authorList>
    </citation>
    <scope>NUCLEOTIDE SEQUENCE [LARGE SCALE GENOMIC DNA]</scope>
    <source>
        <strain evidence="3 4">Koide BX008</strain>
    </source>
</reference>
<dbReference type="OrthoDB" id="3263422at2759"/>
<dbReference type="EMBL" id="KN818552">
    <property type="protein sequence ID" value="KIL55195.1"/>
    <property type="molecule type" value="Genomic_DNA"/>
</dbReference>
<dbReference type="InParanoid" id="A0A0C2RXZ7"/>
<gene>
    <name evidence="3" type="ORF">M378DRAFT_18162</name>
</gene>
<feature type="compositionally biased region" description="Low complexity" evidence="2">
    <location>
        <begin position="351"/>
        <end position="364"/>
    </location>
</feature>
<protein>
    <submittedName>
        <fullName evidence="3">Uncharacterized protein</fullName>
    </submittedName>
</protein>
<organism evidence="3 4">
    <name type="scientific">Amanita muscaria (strain Koide BX008)</name>
    <dbReference type="NCBI Taxonomy" id="946122"/>
    <lineage>
        <taxon>Eukaryota</taxon>
        <taxon>Fungi</taxon>
        <taxon>Dikarya</taxon>
        <taxon>Basidiomycota</taxon>
        <taxon>Agaricomycotina</taxon>
        <taxon>Agaricomycetes</taxon>
        <taxon>Agaricomycetidae</taxon>
        <taxon>Agaricales</taxon>
        <taxon>Pluteineae</taxon>
        <taxon>Amanitaceae</taxon>
        <taxon>Amanita</taxon>
    </lineage>
</organism>
<feature type="region of interest" description="Disordered" evidence="2">
    <location>
        <begin position="302"/>
        <end position="372"/>
    </location>
</feature>
<dbReference type="HOGENOM" id="CLU_564940_0_0_1"/>
<keyword evidence="4" id="KW-1185">Reference proteome</keyword>
<feature type="coiled-coil region" evidence="1">
    <location>
        <begin position="73"/>
        <end position="100"/>
    </location>
</feature>
<dbReference type="AlphaFoldDB" id="A0A0C2RXZ7"/>